<gene>
    <name evidence="2" type="ORF">EJB05_55104</name>
</gene>
<feature type="compositionally biased region" description="Acidic residues" evidence="1">
    <location>
        <begin position="356"/>
        <end position="393"/>
    </location>
</feature>
<organism evidence="2 3">
    <name type="scientific">Eragrostis curvula</name>
    <name type="common">weeping love grass</name>
    <dbReference type="NCBI Taxonomy" id="38414"/>
    <lineage>
        <taxon>Eukaryota</taxon>
        <taxon>Viridiplantae</taxon>
        <taxon>Streptophyta</taxon>
        <taxon>Embryophyta</taxon>
        <taxon>Tracheophyta</taxon>
        <taxon>Spermatophyta</taxon>
        <taxon>Magnoliopsida</taxon>
        <taxon>Liliopsida</taxon>
        <taxon>Poales</taxon>
        <taxon>Poaceae</taxon>
        <taxon>PACMAD clade</taxon>
        <taxon>Chloridoideae</taxon>
        <taxon>Eragrostideae</taxon>
        <taxon>Eragrostidinae</taxon>
        <taxon>Eragrostis</taxon>
    </lineage>
</organism>
<dbReference type="PANTHER" id="PTHR34835">
    <property type="entry name" value="OS07G0283600 PROTEIN-RELATED"/>
    <property type="match status" value="1"/>
</dbReference>
<feature type="non-terminal residue" evidence="2">
    <location>
        <position position="914"/>
    </location>
</feature>
<name>A0A5J9SKK5_9POAL</name>
<dbReference type="AlphaFoldDB" id="A0A5J9SKK5"/>
<proteinExistence type="predicted"/>
<protein>
    <recommendedName>
        <fullName evidence="4">Ubiquitin-like protease family profile domain-containing protein</fullName>
    </recommendedName>
</protein>
<evidence type="ECO:0000313" key="3">
    <source>
        <dbReference type="Proteomes" id="UP000324897"/>
    </source>
</evidence>
<sequence length="914" mass="102485">MFRSRSSVPAPEMAKKKACTDLPSTSRTYHQQRKHTTKVTKDKLAKKPGRKTKNTGGTRNRASPARLVKLYPGLSKEQKAKITDAGFGGLLDIRCDYMPADLTQWLLECFDANTSELVLPGRGRILVTSEAAGDITGLPNPSNGDAVKYDMDGDAIDFIHKKYEIEGGVAPRITPFIQKLAANKESVKNLKWCHFLVDQLRISRTKMNKRNSVKGCIFFLMLLYLDSLEHNLEISDCKPRLGAWNKKLMEKVVQMDRNDDGSFGRLKLKQTKHTVIDTSIGGCFADIERFVSSKVPTCLPSQDKKRLTEAFGQALDVFYTKDEDDISDHVLDGENNPGGTNMSISEEKFSNHVSDEDSYEEEEDSYEDDEDSYQEADSEDEEDPHEADSEDVVTAEVFEQQPTSAAAQQQDDANNCPQILVSTPAPVPAPHHEPSSSERKVISRKRKLRLPDKKQIVNLVTSECLPSKTDTSLPQEDISTSKPILSPKKSIPVGQGPSSSKYDPPPSCDILGFAEQQASAQGLYQERPIWLDNTFVDNLSYEEYNRLEAEALSMIRKASHKKTSQAKVQDDASEQTAAANVFGKSIPSYSVSNQMRYSDLDDAGEATPAKALGKSIPNNSASKNKELETPADLKFHQSTSIPSAISSGTPAYQPPPRRIIKPSFAMQSPFYQEGTNPYKCSNELLMFIMRCVGFRLEGQPGHELGSPIAEIAIWAMNELILMKRRERRYHNDCCRCELRTFIQKNQLDAPEVRRVFRRSENHLDRNDMVMFPVLQKWKVSELDEEVGHYFLLVLNLRDLQFEGTSLNIFKVHNKLTTLIAGFHMLMNAEEWKGRHEPSYKESDVPNIRKLLTHRWLSHEKNDVGDWQSRLGIGKIKTDSCALSSDSIACTYALTISCASSDPLAASAIFDKDDA</sequence>
<dbReference type="Gramene" id="TVT99517">
    <property type="protein sequence ID" value="TVT99517"/>
    <property type="gene ID" value="EJB05_55104"/>
</dbReference>
<dbReference type="SUPFAM" id="SSF54001">
    <property type="entry name" value="Cysteine proteinases"/>
    <property type="match status" value="1"/>
</dbReference>
<feature type="compositionally biased region" description="Polar residues" evidence="1">
    <location>
        <begin position="468"/>
        <end position="483"/>
    </location>
</feature>
<evidence type="ECO:0008006" key="4">
    <source>
        <dbReference type="Google" id="ProtNLM"/>
    </source>
</evidence>
<feature type="compositionally biased region" description="Basic and acidic residues" evidence="1">
    <location>
        <begin position="345"/>
        <end position="355"/>
    </location>
</feature>
<dbReference type="EMBL" id="RWGY01000711">
    <property type="protein sequence ID" value="TVT99517.1"/>
    <property type="molecule type" value="Genomic_DNA"/>
</dbReference>
<feature type="compositionally biased region" description="Basic and acidic residues" evidence="1">
    <location>
        <begin position="430"/>
        <end position="441"/>
    </location>
</feature>
<comment type="caution">
    <text evidence="2">The sequence shown here is derived from an EMBL/GenBank/DDBJ whole genome shotgun (WGS) entry which is preliminary data.</text>
</comment>
<feature type="region of interest" description="Disordered" evidence="1">
    <location>
        <begin position="328"/>
        <end position="447"/>
    </location>
</feature>
<feature type="non-terminal residue" evidence="2">
    <location>
        <position position="1"/>
    </location>
</feature>
<feature type="region of interest" description="Disordered" evidence="1">
    <location>
        <begin position="1"/>
        <end position="62"/>
    </location>
</feature>
<dbReference type="InterPro" id="IPR038765">
    <property type="entry name" value="Papain-like_cys_pep_sf"/>
</dbReference>
<reference evidence="2 3" key="1">
    <citation type="journal article" date="2019" name="Sci. Rep.">
        <title>A high-quality genome of Eragrostis curvula grass provides insights into Poaceae evolution and supports new strategies to enhance forage quality.</title>
        <authorList>
            <person name="Carballo J."/>
            <person name="Santos B.A.C.M."/>
            <person name="Zappacosta D."/>
            <person name="Garbus I."/>
            <person name="Selva J.P."/>
            <person name="Gallo C.A."/>
            <person name="Diaz A."/>
            <person name="Albertini E."/>
            <person name="Caccamo M."/>
            <person name="Echenique V."/>
        </authorList>
    </citation>
    <scope>NUCLEOTIDE SEQUENCE [LARGE SCALE GENOMIC DNA]</scope>
    <source>
        <strain evidence="3">cv. Victoria</strain>
        <tissue evidence="2">Leaf</tissue>
    </source>
</reference>
<feature type="region of interest" description="Disordered" evidence="1">
    <location>
        <begin position="638"/>
        <end position="657"/>
    </location>
</feature>
<dbReference type="OrthoDB" id="1748551at2759"/>
<accession>A0A5J9SKK5</accession>
<feature type="region of interest" description="Disordered" evidence="1">
    <location>
        <begin position="463"/>
        <end position="507"/>
    </location>
</feature>
<feature type="compositionally biased region" description="Polar residues" evidence="1">
    <location>
        <begin position="638"/>
        <end position="650"/>
    </location>
</feature>
<keyword evidence="3" id="KW-1185">Reference proteome</keyword>
<evidence type="ECO:0000256" key="1">
    <source>
        <dbReference type="SAM" id="MobiDB-lite"/>
    </source>
</evidence>
<evidence type="ECO:0000313" key="2">
    <source>
        <dbReference type="EMBL" id="TVT99517.1"/>
    </source>
</evidence>
<dbReference type="PANTHER" id="PTHR34835:SF85">
    <property type="entry name" value="AMINOTRANSFERASE-LIKE PLANT MOBILE DOMAIN-CONTAINING PROTEIN"/>
    <property type="match status" value="1"/>
</dbReference>
<dbReference type="Proteomes" id="UP000324897">
    <property type="component" value="Unassembled WGS sequence"/>
</dbReference>